<accession>A0A9Q3JVP5</accession>
<dbReference type="Proteomes" id="UP000765509">
    <property type="component" value="Unassembled WGS sequence"/>
</dbReference>
<reference evidence="2" key="1">
    <citation type="submission" date="2021-03" db="EMBL/GenBank/DDBJ databases">
        <title>Draft genome sequence of rust myrtle Austropuccinia psidii MF-1, a brazilian biotype.</title>
        <authorList>
            <person name="Quecine M.C."/>
            <person name="Pachon D.M.R."/>
            <person name="Bonatelli M.L."/>
            <person name="Correr F.H."/>
            <person name="Franceschini L.M."/>
            <person name="Leite T.F."/>
            <person name="Margarido G.R.A."/>
            <person name="Almeida C.A."/>
            <person name="Ferrarezi J.A."/>
            <person name="Labate C.A."/>
        </authorList>
    </citation>
    <scope>NUCLEOTIDE SEQUENCE</scope>
    <source>
        <strain evidence="2">MF-1</strain>
    </source>
</reference>
<organism evidence="2 3">
    <name type="scientific">Austropuccinia psidii MF-1</name>
    <dbReference type="NCBI Taxonomy" id="1389203"/>
    <lineage>
        <taxon>Eukaryota</taxon>
        <taxon>Fungi</taxon>
        <taxon>Dikarya</taxon>
        <taxon>Basidiomycota</taxon>
        <taxon>Pucciniomycotina</taxon>
        <taxon>Pucciniomycetes</taxon>
        <taxon>Pucciniales</taxon>
        <taxon>Sphaerophragmiaceae</taxon>
        <taxon>Austropuccinia</taxon>
    </lineage>
</organism>
<keyword evidence="3" id="KW-1185">Reference proteome</keyword>
<evidence type="ECO:0000313" key="2">
    <source>
        <dbReference type="EMBL" id="MBW0569518.1"/>
    </source>
</evidence>
<comment type="caution">
    <text evidence="2">The sequence shown here is derived from an EMBL/GenBank/DDBJ whole genome shotgun (WGS) entry which is preliminary data.</text>
</comment>
<protein>
    <submittedName>
        <fullName evidence="2">Uncharacterized protein</fullName>
    </submittedName>
</protein>
<proteinExistence type="predicted"/>
<gene>
    <name evidence="2" type="ORF">O181_109233</name>
</gene>
<evidence type="ECO:0000313" key="3">
    <source>
        <dbReference type="Proteomes" id="UP000765509"/>
    </source>
</evidence>
<evidence type="ECO:0000256" key="1">
    <source>
        <dbReference type="SAM" id="MobiDB-lite"/>
    </source>
</evidence>
<dbReference type="EMBL" id="AVOT02084516">
    <property type="protein sequence ID" value="MBW0569518.1"/>
    <property type="molecule type" value="Genomic_DNA"/>
</dbReference>
<name>A0A9Q3JVP5_9BASI</name>
<sequence>MAKNHLRNQIGHKSVHVLWQPSEATSAAQKKDFPPAQGETSPSSMHPILKDAGVVHRWYIIPYAEFLLSNPLVTLSEPNYVIQKQVAIPSPISKEEFSAIKSGNSLEATRRPFEDLNHLALQQLGCQFSSGLF</sequence>
<feature type="region of interest" description="Disordered" evidence="1">
    <location>
        <begin position="26"/>
        <end position="46"/>
    </location>
</feature>
<dbReference type="AlphaFoldDB" id="A0A9Q3JVP5"/>